<gene>
    <name evidence="2" type="ORF">GCM10009096_21930</name>
</gene>
<evidence type="ECO:0000256" key="1">
    <source>
        <dbReference type="SAM" id="SignalP"/>
    </source>
</evidence>
<protein>
    <recommendedName>
        <fullName evidence="4">DUF1795 domain-containing protein</fullName>
    </recommendedName>
</protein>
<name>A0ABN1ALI9_9SPHN</name>
<organism evidence="2 3">
    <name type="scientific">Parasphingorhabdus litoris</name>
    <dbReference type="NCBI Taxonomy" id="394733"/>
    <lineage>
        <taxon>Bacteria</taxon>
        <taxon>Pseudomonadati</taxon>
        <taxon>Pseudomonadota</taxon>
        <taxon>Alphaproteobacteria</taxon>
        <taxon>Sphingomonadales</taxon>
        <taxon>Sphingomonadaceae</taxon>
        <taxon>Parasphingorhabdus</taxon>
    </lineage>
</organism>
<keyword evidence="3" id="KW-1185">Reference proteome</keyword>
<sequence length="200" mass="20770">MRSTLSIGAALSAALLLSSCGKQEAVGDVPSSEELARQADAASKALQEEEAAAGAAGAEDAAAIDSAEMISYTNALRGFSIMVPKNWAVDEAASDDNGQVFNDAQSNATLTAGWIENREDADLAAAVKALEDAGEGMTGDYVNENEYRASGLIEEGNKTAQRILRKPDGTMIQAAITYPADSAETIDPLATQILDSLALQ</sequence>
<evidence type="ECO:0000313" key="3">
    <source>
        <dbReference type="Proteomes" id="UP001500713"/>
    </source>
</evidence>
<evidence type="ECO:0008006" key="4">
    <source>
        <dbReference type="Google" id="ProtNLM"/>
    </source>
</evidence>
<dbReference type="EMBL" id="BAAAEM010000002">
    <property type="protein sequence ID" value="GAA0479447.1"/>
    <property type="molecule type" value="Genomic_DNA"/>
</dbReference>
<comment type="caution">
    <text evidence="2">The sequence shown here is derived from an EMBL/GenBank/DDBJ whole genome shotgun (WGS) entry which is preliminary data.</text>
</comment>
<proteinExistence type="predicted"/>
<dbReference type="Proteomes" id="UP001500713">
    <property type="component" value="Unassembled WGS sequence"/>
</dbReference>
<feature type="chain" id="PRO_5046337509" description="DUF1795 domain-containing protein" evidence="1">
    <location>
        <begin position="25"/>
        <end position="200"/>
    </location>
</feature>
<reference evidence="2 3" key="1">
    <citation type="journal article" date="2019" name="Int. J. Syst. Evol. Microbiol.">
        <title>The Global Catalogue of Microorganisms (GCM) 10K type strain sequencing project: providing services to taxonomists for standard genome sequencing and annotation.</title>
        <authorList>
            <consortium name="The Broad Institute Genomics Platform"/>
            <consortium name="The Broad Institute Genome Sequencing Center for Infectious Disease"/>
            <person name="Wu L."/>
            <person name="Ma J."/>
        </authorList>
    </citation>
    <scope>NUCLEOTIDE SEQUENCE [LARGE SCALE GENOMIC DNA]</scope>
    <source>
        <strain evidence="2 3">JCM 14162</strain>
    </source>
</reference>
<dbReference type="PROSITE" id="PS51257">
    <property type="entry name" value="PROKAR_LIPOPROTEIN"/>
    <property type="match status" value="1"/>
</dbReference>
<accession>A0ABN1ALI9</accession>
<dbReference type="RefSeq" id="WP_229954490.1">
    <property type="nucleotide sequence ID" value="NZ_BAAAEM010000002.1"/>
</dbReference>
<evidence type="ECO:0000313" key="2">
    <source>
        <dbReference type="EMBL" id="GAA0479447.1"/>
    </source>
</evidence>
<keyword evidence="1" id="KW-0732">Signal</keyword>
<feature type="signal peptide" evidence="1">
    <location>
        <begin position="1"/>
        <end position="24"/>
    </location>
</feature>